<proteinExistence type="inferred from homology"/>
<evidence type="ECO:0000313" key="12">
    <source>
        <dbReference type="EMBL" id="CAB4785135.1"/>
    </source>
</evidence>
<dbReference type="EMBL" id="CAESAE010000002">
    <property type="protein sequence ID" value="CAB4331847.1"/>
    <property type="molecule type" value="Genomic_DNA"/>
</dbReference>
<evidence type="ECO:0000313" key="17">
    <source>
        <dbReference type="EMBL" id="CAB5070722.1"/>
    </source>
</evidence>
<gene>
    <name evidence="10" type="ORF">UFOPK2510_00689</name>
    <name evidence="11" type="ORF">UFOPK2718_00900</name>
    <name evidence="12" type="ORF">UFOPK2936_01228</name>
    <name evidence="13" type="ORF">UFOPK3174_01306</name>
    <name evidence="14" type="ORF">UFOPK3328_00757</name>
    <name evidence="15" type="ORF">UFOPK3779_01352</name>
    <name evidence="16" type="ORF">UFOPK3913_00889</name>
    <name evidence="9" type="ORF">UFOPK4107_00257</name>
    <name evidence="17" type="ORF">UFOPK4403_00447</name>
</gene>
<evidence type="ECO:0000256" key="6">
    <source>
        <dbReference type="ARBA" id="ARBA00035120"/>
    </source>
</evidence>
<dbReference type="EMBL" id="CAFABH010000028">
    <property type="protein sequence ID" value="CAB4832318.1"/>
    <property type="molecule type" value="Genomic_DNA"/>
</dbReference>
<dbReference type="EMBL" id="CAFBQX010000002">
    <property type="protein sequence ID" value="CAB5070722.1"/>
    <property type="molecule type" value="Genomic_DNA"/>
</dbReference>
<evidence type="ECO:0000256" key="7">
    <source>
        <dbReference type="ARBA" id="ARBA00035585"/>
    </source>
</evidence>
<dbReference type="Pfam" id="PF02537">
    <property type="entry name" value="CRCB"/>
    <property type="match status" value="1"/>
</dbReference>
<evidence type="ECO:0000313" key="16">
    <source>
        <dbReference type="EMBL" id="CAB4977381.1"/>
    </source>
</evidence>
<name>A0A6J6RU19_9ZZZZ</name>
<keyword evidence="2" id="KW-1003">Cell membrane</keyword>
<evidence type="ECO:0000256" key="8">
    <source>
        <dbReference type="SAM" id="Phobius"/>
    </source>
</evidence>
<dbReference type="EMBL" id="CAFBNH010000009">
    <property type="protein sequence ID" value="CAB4953088.1"/>
    <property type="molecule type" value="Genomic_DNA"/>
</dbReference>
<keyword evidence="3 8" id="KW-0812">Transmembrane</keyword>
<evidence type="ECO:0000313" key="15">
    <source>
        <dbReference type="EMBL" id="CAB4953088.1"/>
    </source>
</evidence>
<dbReference type="EMBL" id="CAFBOC010000008">
    <property type="protein sequence ID" value="CAB4977381.1"/>
    <property type="molecule type" value="Genomic_DNA"/>
</dbReference>
<dbReference type="EMBL" id="CAEZZW010000007">
    <property type="protein sequence ID" value="CAB4785135.1"/>
    <property type="molecule type" value="Genomic_DNA"/>
</dbReference>
<dbReference type="InterPro" id="IPR003691">
    <property type="entry name" value="FluC"/>
</dbReference>
<evidence type="ECO:0000313" key="11">
    <source>
        <dbReference type="EMBL" id="CAB4725996.1"/>
    </source>
</evidence>
<dbReference type="EMBL" id="CAEZYM010000007">
    <property type="protein sequence ID" value="CAB4725996.1"/>
    <property type="molecule type" value="Genomic_DNA"/>
</dbReference>
<dbReference type="GO" id="GO:0005886">
    <property type="term" value="C:plasma membrane"/>
    <property type="evidence" value="ECO:0007669"/>
    <property type="project" value="UniProtKB-SubCell"/>
</dbReference>
<evidence type="ECO:0000313" key="14">
    <source>
        <dbReference type="EMBL" id="CAB4865761.1"/>
    </source>
</evidence>
<protein>
    <submittedName>
        <fullName evidence="11">Unannotated protein</fullName>
    </submittedName>
</protein>
<organism evidence="11">
    <name type="scientific">freshwater metagenome</name>
    <dbReference type="NCBI Taxonomy" id="449393"/>
    <lineage>
        <taxon>unclassified sequences</taxon>
        <taxon>metagenomes</taxon>
        <taxon>ecological metagenomes</taxon>
    </lineage>
</organism>
<comment type="similarity">
    <text evidence="6">Belongs to the fluoride channel Fluc/FEX (TC 1.A.43) family.</text>
</comment>
<reference evidence="11" key="1">
    <citation type="submission" date="2020-05" db="EMBL/GenBank/DDBJ databases">
        <authorList>
            <person name="Chiriac C."/>
            <person name="Salcher M."/>
            <person name="Ghai R."/>
            <person name="Kavagutti S V."/>
        </authorList>
    </citation>
    <scope>NUCLEOTIDE SEQUENCE</scope>
</reference>
<keyword evidence="4 8" id="KW-1133">Transmembrane helix</keyword>
<evidence type="ECO:0000256" key="1">
    <source>
        <dbReference type="ARBA" id="ARBA00004651"/>
    </source>
</evidence>
<evidence type="ECO:0000313" key="13">
    <source>
        <dbReference type="EMBL" id="CAB4832318.1"/>
    </source>
</evidence>
<keyword evidence="5 8" id="KW-0472">Membrane</keyword>
<evidence type="ECO:0000256" key="5">
    <source>
        <dbReference type="ARBA" id="ARBA00023136"/>
    </source>
</evidence>
<sequence length="114" mass="12259">MFGSLLRWILTTTNDQNRLGTLIANLLGIALASFFLVFTERHASEAIRHFLLPGFCGGLTTFSAVMAITLHEASGTLSIPAVSGARYLLVTVVLSLCTVAICIPSARRLIPVKK</sequence>
<evidence type="ECO:0000313" key="10">
    <source>
        <dbReference type="EMBL" id="CAB4690940.1"/>
    </source>
</evidence>
<dbReference type="EMBL" id="CAEZXO010000003">
    <property type="protein sequence ID" value="CAB4690940.1"/>
    <property type="molecule type" value="Genomic_DNA"/>
</dbReference>
<dbReference type="EMBL" id="CAFBLD010000004">
    <property type="protein sequence ID" value="CAB4865761.1"/>
    <property type="molecule type" value="Genomic_DNA"/>
</dbReference>
<comment type="catalytic activity">
    <reaction evidence="7">
        <text>fluoride(in) = fluoride(out)</text>
        <dbReference type="Rhea" id="RHEA:76159"/>
        <dbReference type="ChEBI" id="CHEBI:17051"/>
    </reaction>
    <physiologicalReaction direction="left-to-right" evidence="7">
        <dbReference type="Rhea" id="RHEA:76160"/>
    </physiologicalReaction>
</comment>
<feature type="transmembrane region" description="Helical" evidence="8">
    <location>
        <begin position="50"/>
        <end position="70"/>
    </location>
</feature>
<feature type="transmembrane region" description="Helical" evidence="8">
    <location>
        <begin position="20"/>
        <end position="38"/>
    </location>
</feature>
<feature type="transmembrane region" description="Helical" evidence="8">
    <location>
        <begin position="85"/>
        <end position="106"/>
    </location>
</feature>
<accession>A0A6J6RU19</accession>
<evidence type="ECO:0000256" key="3">
    <source>
        <dbReference type="ARBA" id="ARBA00022692"/>
    </source>
</evidence>
<comment type="subcellular location">
    <subcellularLocation>
        <location evidence="1">Cell membrane</location>
        <topology evidence="1">Multi-pass membrane protein</topology>
    </subcellularLocation>
</comment>
<evidence type="ECO:0000256" key="4">
    <source>
        <dbReference type="ARBA" id="ARBA00022989"/>
    </source>
</evidence>
<evidence type="ECO:0000256" key="2">
    <source>
        <dbReference type="ARBA" id="ARBA00022475"/>
    </source>
</evidence>
<dbReference type="AlphaFoldDB" id="A0A6J6RU19"/>
<evidence type="ECO:0000313" key="9">
    <source>
        <dbReference type="EMBL" id="CAB4331847.1"/>
    </source>
</evidence>